<dbReference type="PROSITE" id="PS50172">
    <property type="entry name" value="BRCT"/>
    <property type="match status" value="3"/>
</dbReference>
<organism evidence="4 5">
    <name type="scientific">Cercophora scortea</name>
    <dbReference type="NCBI Taxonomy" id="314031"/>
    <lineage>
        <taxon>Eukaryota</taxon>
        <taxon>Fungi</taxon>
        <taxon>Dikarya</taxon>
        <taxon>Ascomycota</taxon>
        <taxon>Pezizomycotina</taxon>
        <taxon>Sordariomycetes</taxon>
        <taxon>Sordariomycetidae</taxon>
        <taxon>Sordariales</taxon>
        <taxon>Lasiosphaeriaceae</taxon>
        <taxon>Cercophora</taxon>
    </lineage>
</organism>
<sequence length="936" mass="101209">CRCTRSTTTTMGSRPGSSSDVDEEHVFDPAKPFKGIVVCCTNIPPELRSDIAAKTAELGGIHRHDLTPDCTHLIVGEYDTPKYRHVAKERPDVKPMAAAWVEAVRDLWVEDADIDFTALENEWQLRVFEAGSGFTAEEDGAPSVPERPSLLCCMTGFDDPDVREQIANTIRANGGMYTGDLSRRVTHLIVHKPEGRKYLAAKNWGIQTVSVEWVNDSVARGMILDEKYYDPVLPQDKRGVGAWNKKSAKLLSRGKRLRDGTATTQDEGRRKLRKTASKKLNSQRDHLWGDILGKPQSADSLLPAGAGAPAPEVSDSCAAQSAVSGAGKSMDTQGTRLSSFGAPDDGLLFASCCFYVHGFSAQKTEILVNTVASLGGLVCHSLDEATSASGAQLSHRFLIVPQASAPDTHPLLPENVHIVTEFYIERCLHKKYFFDPSSHTIGRPFPVFPISGFETLTICTAGFTGVDLNQADKAIRQLGAKYEERFNSDVSVLICTTLSSVRKQKLDMALAWKVPVVSAAWLWECISTGYNVPIDQFLFPELKQKLGSQRPKSDRATTKSKEKDKTKSNPDEPTVESFARDPVQNPPAKPKYRGVDFSAFATTLKGAFKRSEKAQPPTTERGLSLVQQESNATTHFDTARTHQLETNTNDQATKDLSSAPLSEASSNVLNKASSSHTPTASQSGDDKHPPIQQSRKPLSRIASEIADSEADENELEPEREPEPEPEPESEEVKLARFAEEAAALKAAEHHAIASKLANTLLESAALPKITSAESALATTSAATTTEATTTAVAPADNDCAKPKRRKREILGRAISNISAASSASADSVGSIGLADLRAGGLKKATTIAGGNLDGETILPLPTSTQIDYEDPDAKHYKAQLMRKMMTTTAAGNGKSASFSGGDFKTAEKLTLGELGGYDLPQHGSGGGQRERRSRRK</sequence>
<feature type="domain" description="BRCT" evidence="3">
    <location>
        <begin position="28"/>
        <end position="101"/>
    </location>
</feature>
<proteinExistence type="predicted"/>
<dbReference type="Pfam" id="PF00533">
    <property type="entry name" value="BRCT"/>
    <property type="match status" value="2"/>
</dbReference>
<feature type="compositionally biased region" description="Polar residues" evidence="2">
    <location>
        <begin position="644"/>
        <end position="683"/>
    </location>
</feature>
<feature type="region of interest" description="Disordered" evidence="2">
    <location>
        <begin position="914"/>
        <end position="936"/>
    </location>
</feature>
<evidence type="ECO:0000256" key="2">
    <source>
        <dbReference type="SAM" id="MobiDB-lite"/>
    </source>
</evidence>
<comment type="caution">
    <text evidence="4">The sequence shown here is derived from an EMBL/GenBank/DDBJ whole genome shotgun (WGS) entry which is preliminary data.</text>
</comment>
<evidence type="ECO:0000313" key="5">
    <source>
        <dbReference type="Proteomes" id="UP001286456"/>
    </source>
</evidence>
<feature type="compositionally biased region" description="Low complexity" evidence="2">
    <location>
        <begin position="782"/>
        <end position="795"/>
    </location>
</feature>
<dbReference type="InterPro" id="IPR036420">
    <property type="entry name" value="BRCT_dom_sf"/>
</dbReference>
<dbReference type="Pfam" id="PF12738">
    <property type="entry name" value="PTCB-BRCT"/>
    <property type="match status" value="1"/>
</dbReference>
<dbReference type="CDD" id="cd17731">
    <property type="entry name" value="BRCT_TopBP1_rpt2_like"/>
    <property type="match status" value="1"/>
</dbReference>
<evidence type="ECO:0000259" key="3">
    <source>
        <dbReference type="PROSITE" id="PS50172"/>
    </source>
</evidence>
<dbReference type="GO" id="GO:0033314">
    <property type="term" value="P:mitotic DNA replication checkpoint signaling"/>
    <property type="evidence" value="ECO:0007669"/>
    <property type="project" value="TreeGrafter"/>
</dbReference>
<dbReference type="PANTHER" id="PTHR13561:SF20">
    <property type="entry name" value="DNA TOPOISOMERASE 2-BINDING PROTEIN 1"/>
    <property type="match status" value="1"/>
</dbReference>
<name>A0AAE0MJ94_9PEZI</name>
<feature type="domain" description="BRCT" evidence="3">
    <location>
        <begin position="453"/>
        <end position="539"/>
    </location>
</feature>
<dbReference type="AlphaFoldDB" id="A0AAE0MJ94"/>
<feature type="non-terminal residue" evidence="4">
    <location>
        <position position="1"/>
    </location>
</feature>
<dbReference type="PANTHER" id="PTHR13561">
    <property type="entry name" value="DNA REPLICATION REGULATOR DPB11-RELATED"/>
    <property type="match status" value="1"/>
</dbReference>
<protein>
    <recommendedName>
        <fullName evidence="3">BRCT domain-containing protein</fullName>
    </recommendedName>
</protein>
<dbReference type="SUPFAM" id="SSF52113">
    <property type="entry name" value="BRCT domain"/>
    <property type="match status" value="4"/>
</dbReference>
<feature type="compositionally biased region" description="Acidic residues" evidence="2">
    <location>
        <begin position="706"/>
        <end position="715"/>
    </location>
</feature>
<evidence type="ECO:0000313" key="4">
    <source>
        <dbReference type="EMBL" id="KAK3334235.1"/>
    </source>
</evidence>
<dbReference type="InterPro" id="IPR001357">
    <property type="entry name" value="BRCT_dom"/>
</dbReference>
<reference evidence="4" key="2">
    <citation type="submission" date="2023-06" db="EMBL/GenBank/DDBJ databases">
        <authorList>
            <consortium name="Lawrence Berkeley National Laboratory"/>
            <person name="Haridas S."/>
            <person name="Hensen N."/>
            <person name="Bonometti L."/>
            <person name="Westerberg I."/>
            <person name="Brannstrom I.O."/>
            <person name="Guillou S."/>
            <person name="Cros-Aarteil S."/>
            <person name="Calhoun S."/>
            <person name="Kuo A."/>
            <person name="Mondo S."/>
            <person name="Pangilinan J."/>
            <person name="Riley R."/>
            <person name="Labutti K."/>
            <person name="Andreopoulos B."/>
            <person name="Lipzen A."/>
            <person name="Chen C."/>
            <person name="Yanf M."/>
            <person name="Daum C."/>
            <person name="Ng V."/>
            <person name="Clum A."/>
            <person name="Steindorff A."/>
            <person name="Ohm R."/>
            <person name="Martin F."/>
            <person name="Silar P."/>
            <person name="Natvig D."/>
            <person name="Lalanne C."/>
            <person name="Gautier V."/>
            <person name="Ament-Velasquez S.L."/>
            <person name="Kruys A."/>
            <person name="Hutchinson M.I."/>
            <person name="Powell A.J."/>
            <person name="Barry K."/>
            <person name="Miller A.N."/>
            <person name="Grigoriev I.V."/>
            <person name="Debuchy R."/>
            <person name="Gladieux P."/>
            <person name="Thoren M.H."/>
            <person name="Johannesson H."/>
        </authorList>
    </citation>
    <scope>NUCLEOTIDE SEQUENCE</scope>
    <source>
        <strain evidence="4">SMH4131-1</strain>
    </source>
</reference>
<evidence type="ECO:0000256" key="1">
    <source>
        <dbReference type="ARBA" id="ARBA00022737"/>
    </source>
</evidence>
<dbReference type="EMBL" id="JAUEPO010000002">
    <property type="protein sequence ID" value="KAK3334235.1"/>
    <property type="molecule type" value="Genomic_DNA"/>
</dbReference>
<feature type="region of interest" description="Disordered" evidence="2">
    <location>
        <begin position="1"/>
        <end position="25"/>
    </location>
</feature>
<dbReference type="SMART" id="SM00292">
    <property type="entry name" value="BRCT"/>
    <property type="match status" value="4"/>
</dbReference>
<dbReference type="Proteomes" id="UP001286456">
    <property type="component" value="Unassembled WGS sequence"/>
</dbReference>
<gene>
    <name evidence="4" type="ORF">B0T19DRAFT_353112</name>
</gene>
<feature type="compositionally biased region" description="Basic and acidic residues" evidence="2">
    <location>
        <begin position="551"/>
        <end position="570"/>
    </location>
</feature>
<feature type="region of interest" description="Disordered" evidence="2">
    <location>
        <begin position="548"/>
        <end position="594"/>
    </location>
</feature>
<accession>A0AAE0MJ94</accession>
<dbReference type="Gene3D" id="3.40.50.10190">
    <property type="entry name" value="BRCT domain"/>
    <property type="match status" value="4"/>
</dbReference>
<keyword evidence="1" id="KW-0677">Repeat</keyword>
<dbReference type="InterPro" id="IPR059215">
    <property type="entry name" value="BRCT2_TopBP1-like"/>
</dbReference>
<reference evidence="4" key="1">
    <citation type="journal article" date="2023" name="Mol. Phylogenet. Evol.">
        <title>Genome-scale phylogeny and comparative genomics of the fungal order Sordariales.</title>
        <authorList>
            <person name="Hensen N."/>
            <person name="Bonometti L."/>
            <person name="Westerberg I."/>
            <person name="Brannstrom I.O."/>
            <person name="Guillou S."/>
            <person name="Cros-Aarteil S."/>
            <person name="Calhoun S."/>
            <person name="Haridas S."/>
            <person name="Kuo A."/>
            <person name="Mondo S."/>
            <person name="Pangilinan J."/>
            <person name="Riley R."/>
            <person name="LaButti K."/>
            <person name="Andreopoulos B."/>
            <person name="Lipzen A."/>
            <person name="Chen C."/>
            <person name="Yan M."/>
            <person name="Daum C."/>
            <person name="Ng V."/>
            <person name="Clum A."/>
            <person name="Steindorff A."/>
            <person name="Ohm R.A."/>
            <person name="Martin F."/>
            <person name="Silar P."/>
            <person name="Natvig D.O."/>
            <person name="Lalanne C."/>
            <person name="Gautier V."/>
            <person name="Ament-Velasquez S.L."/>
            <person name="Kruys A."/>
            <person name="Hutchinson M.I."/>
            <person name="Powell A.J."/>
            <person name="Barry K."/>
            <person name="Miller A.N."/>
            <person name="Grigoriev I.V."/>
            <person name="Debuchy R."/>
            <person name="Gladieux P."/>
            <person name="Hiltunen Thoren M."/>
            <person name="Johannesson H."/>
        </authorList>
    </citation>
    <scope>NUCLEOTIDE SEQUENCE</scope>
    <source>
        <strain evidence="4">SMH4131-1</strain>
    </source>
</reference>
<feature type="region of interest" description="Disordered" evidence="2">
    <location>
        <begin position="782"/>
        <end position="803"/>
    </location>
</feature>
<keyword evidence="5" id="KW-1185">Reference proteome</keyword>
<feature type="region of interest" description="Disordered" evidence="2">
    <location>
        <begin position="635"/>
        <end position="732"/>
    </location>
</feature>
<feature type="region of interest" description="Disordered" evidence="2">
    <location>
        <begin position="608"/>
        <end position="627"/>
    </location>
</feature>
<feature type="domain" description="BRCT" evidence="3">
    <location>
        <begin position="163"/>
        <end position="231"/>
    </location>
</feature>
<dbReference type="GO" id="GO:0006270">
    <property type="term" value="P:DNA replication initiation"/>
    <property type="evidence" value="ECO:0007669"/>
    <property type="project" value="TreeGrafter"/>
</dbReference>
<dbReference type="CDD" id="cd18433">
    <property type="entry name" value="BRCT_Rad4_rpt3"/>
    <property type="match status" value="1"/>
</dbReference>
<dbReference type="GO" id="GO:0007095">
    <property type="term" value="P:mitotic G2 DNA damage checkpoint signaling"/>
    <property type="evidence" value="ECO:0007669"/>
    <property type="project" value="TreeGrafter"/>
</dbReference>
<feature type="compositionally biased region" description="Polar residues" evidence="2">
    <location>
        <begin position="1"/>
        <end position="19"/>
    </location>
</feature>
<feature type="region of interest" description="Disordered" evidence="2">
    <location>
        <begin position="254"/>
        <end position="281"/>
    </location>
</feature>